<dbReference type="InterPro" id="IPR047284">
    <property type="entry name" value="FXYD7"/>
</dbReference>
<name>A0A6J2W4D8_CHACN</name>
<dbReference type="InParanoid" id="A0A6J2W4D8"/>
<comment type="similarity">
    <text evidence="2 7">Belongs to the FXYD family.</text>
</comment>
<dbReference type="GO" id="GO:0017080">
    <property type="term" value="F:sodium channel regulator activity"/>
    <property type="evidence" value="ECO:0007669"/>
    <property type="project" value="TreeGrafter"/>
</dbReference>
<dbReference type="GO" id="GO:0016020">
    <property type="term" value="C:membrane"/>
    <property type="evidence" value="ECO:0007669"/>
    <property type="project" value="UniProtKB-SubCell"/>
</dbReference>
<evidence type="ECO:0000256" key="3">
    <source>
        <dbReference type="ARBA" id="ARBA00022448"/>
    </source>
</evidence>
<organism evidence="9 10">
    <name type="scientific">Chanos chanos</name>
    <name type="common">Milkfish</name>
    <name type="synonym">Mugil chanos</name>
    <dbReference type="NCBI Taxonomy" id="29144"/>
    <lineage>
        <taxon>Eukaryota</taxon>
        <taxon>Metazoa</taxon>
        <taxon>Chordata</taxon>
        <taxon>Craniata</taxon>
        <taxon>Vertebrata</taxon>
        <taxon>Euteleostomi</taxon>
        <taxon>Actinopterygii</taxon>
        <taxon>Neopterygii</taxon>
        <taxon>Teleostei</taxon>
        <taxon>Ostariophysi</taxon>
        <taxon>Gonorynchiformes</taxon>
        <taxon>Chanidae</taxon>
        <taxon>Chanos</taxon>
    </lineage>
</organism>
<dbReference type="PANTHER" id="PTHR14132:SF22">
    <property type="entry name" value="FXYD DOMAIN-CONTAINING ION TRANSPORT REGULATOR"/>
    <property type="match status" value="1"/>
</dbReference>
<evidence type="ECO:0000313" key="9">
    <source>
        <dbReference type="Proteomes" id="UP000504632"/>
    </source>
</evidence>
<evidence type="ECO:0000256" key="1">
    <source>
        <dbReference type="ARBA" id="ARBA00004167"/>
    </source>
</evidence>
<keyword evidence="9" id="KW-1185">Reference proteome</keyword>
<dbReference type="PANTHER" id="PTHR14132">
    <property type="entry name" value="SODIUM/POTASSIUM-TRANSPORTING ATPASE SUBUNIT GAMMA"/>
    <property type="match status" value="1"/>
</dbReference>
<evidence type="ECO:0000256" key="6">
    <source>
        <dbReference type="ARBA" id="ARBA00023136"/>
    </source>
</evidence>
<proteinExistence type="inferred from homology"/>
<evidence type="ECO:0000256" key="8">
    <source>
        <dbReference type="SAM" id="MobiDB-lite"/>
    </source>
</evidence>
<dbReference type="CDD" id="cd20325">
    <property type="entry name" value="FXYD7"/>
    <property type="match status" value="1"/>
</dbReference>
<comment type="subcellular location">
    <subcellularLocation>
        <location evidence="1">Membrane</location>
        <topology evidence="1">Single-pass membrane protein</topology>
    </subcellularLocation>
</comment>
<keyword evidence="3 7" id="KW-0813">Transport</keyword>
<dbReference type="Proteomes" id="UP000504632">
    <property type="component" value="Chromosome 8"/>
</dbReference>
<keyword evidence="7" id="KW-1133">Transmembrane helix</keyword>
<evidence type="ECO:0000256" key="5">
    <source>
        <dbReference type="ARBA" id="ARBA00023065"/>
    </source>
</evidence>
<feature type="transmembrane region" description="Helical" evidence="7">
    <location>
        <begin position="23"/>
        <end position="43"/>
    </location>
</feature>
<keyword evidence="6 7" id="KW-0472">Membrane</keyword>
<evidence type="ECO:0000256" key="7">
    <source>
        <dbReference type="RuleBase" id="RU364131"/>
    </source>
</evidence>
<dbReference type="Pfam" id="PF02038">
    <property type="entry name" value="ATP1G1_PLM_MAT8"/>
    <property type="match status" value="1"/>
</dbReference>
<dbReference type="GO" id="GO:0043269">
    <property type="term" value="P:regulation of monoatomic ion transport"/>
    <property type="evidence" value="ECO:0007669"/>
    <property type="project" value="InterPro"/>
</dbReference>
<gene>
    <name evidence="10" type="primary">LOC115819670</name>
</gene>
<feature type="region of interest" description="Disordered" evidence="8">
    <location>
        <begin position="52"/>
        <end position="73"/>
    </location>
</feature>
<dbReference type="GO" id="GO:0006811">
    <property type="term" value="P:monoatomic ion transport"/>
    <property type="evidence" value="ECO:0007669"/>
    <property type="project" value="UniProtKB-KW"/>
</dbReference>
<keyword evidence="5 7" id="KW-0406">Ion transport</keyword>
<dbReference type="AlphaFoldDB" id="A0A6J2W4D8"/>
<dbReference type="RefSeq" id="XP_030639032.1">
    <property type="nucleotide sequence ID" value="XM_030783172.1"/>
</dbReference>
<evidence type="ECO:0000313" key="10">
    <source>
        <dbReference type="RefSeq" id="XP_030639032.1"/>
    </source>
</evidence>
<dbReference type="OrthoDB" id="8895254at2759"/>
<keyword evidence="4 7" id="KW-0812">Transmembrane</keyword>
<dbReference type="InterPro" id="IPR000272">
    <property type="entry name" value="Ion-transport_regulator_FXYD"/>
</dbReference>
<evidence type="ECO:0000256" key="2">
    <source>
        <dbReference type="ARBA" id="ARBA00005948"/>
    </source>
</evidence>
<protein>
    <recommendedName>
        <fullName evidence="7">FXYD domain-containing ion transport regulator</fullName>
    </recommendedName>
</protein>
<dbReference type="Gene3D" id="1.20.5.780">
    <property type="entry name" value="Single helix bin"/>
    <property type="match status" value="1"/>
</dbReference>
<accession>A0A6J2W4D8</accession>
<sequence>MATSAESSIIDDDQAFNYDYDTLRTTGVILAVVMFVSGILIALSKKFKCAKSSNSSPVEGSQIPKSEVPPQTV</sequence>
<reference evidence="10" key="1">
    <citation type="submission" date="2025-08" db="UniProtKB">
        <authorList>
            <consortium name="RefSeq"/>
        </authorList>
    </citation>
    <scope>IDENTIFICATION</scope>
</reference>
<evidence type="ECO:0000256" key="4">
    <source>
        <dbReference type="ARBA" id="ARBA00022692"/>
    </source>
</evidence>
<dbReference type="GeneID" id="115819670"/>